<evidence type="ECO:0000313" key="4">
    <source>
        <dbReference type="Proteomes" id="UP001210925"/>
    </source>
</evidence>
<dbReference type="SUPFAM" id="SSF56112">
    <property type="entry name" value="Protein kinase-like (PK-like)"/>
    <property type="match status" value="1"/>
</dbReference>
<dbReference type="GO" id="GO:0005524">
    <property type="term" value="F:ATP binding"/>
    <property type="evidence" value="ECO:0007669"/>
    <property type="project" value="InterPro"/>
</dbReference>
<feature type="domain" description="Protein kinase" evidence="2">
    <location>
        <begin position="26"/>
        <end position="287"/>
    </location>
</feature>
<proteinExistence type="predicted"/>
<sequence length="667" mass="74838">MGSTIIGRDNVEEDEVVETDPTGRFQRYRQSLGRGAHKEVFKSYDDEEGVEVAWNQIRMNSFTSPDVNRIQHEIEILQSLRNDNIINLLYSWRAASSVPGKDDIYFITELMTSGTLKNYIRKAKGPIKPKIIRNWCRQILNGLHYLHTRDPPIIHRDLKCENIFINGNNGQAKIGDLGLAAIKATQHLSSVLGTPEFMAPELYDEKYDEKVDIYAFGLVVLEIATKEYPYSECSNQAQIYKKVMAGVKPAALSKVEDPETKAFIELCIEHDVEKRPSATDLLSHPFISQLHTVSSNVDIFNSFSISGLNSVKASPDQSFANIPVEQTPPLFTLDSISTKIEEDFEDSDSDKSDLSVNQAVIGSMFHISRHSTPLKEKTTCDVKVIEIVGDEVMLKMTYLSGKSSLEVKFPFNLADDTATDVVSELVKEKLIMAKDKQLTRRRIEETIRSVLMKKRDDPLPVDRGSETENSKTESDTASKSSDKESETKSDLGSKYDEDLIEVNLEEPSIIVETEKLYSIKAESEKVPIPAPDSGSSTVSSPITPISTPLQISIPLTTFSSSISPMIDVKTPTFQSLSLEIDNNQMKLPEMVPNVPHSATDFTPEIRSVINQPLDPDPHSSINEQKPEDKKPNPEIELKLKQLQELNMNMFDDSQRISKLNSKRPIIQ</sequence>
<dbReference type="Proteomes" id="UP001210925">
    <property type="component" value="Unassembled WGS sequence"/>
</dbReference>
<dbReference type="Pfam" id="PF00069">
    <property type="entry name" value="Pkinase"/>
    <property type="match status" value="1"/>
</dbReference>
<gene>
    <name evidence="3" type="primary">WNK3</name>
    <name evidence="3" type="ORF">HK103_003116</name>
</gene>
<keyword evidence="4" id="KW-1185">Reference proteome</keyword>
<keyword evidence="3" id="KW-0418">Kinase</keyword>
<keyword evidence="3" id="KW-0808">Transferase</keyword>
<comment type="caution">
    <text evidence="3">The sequence shown here is derived from an EMBL/GenBank/DDBJ whole genome shotgun (WGS) entry which is preliminary data.</text>
</comment>
<dbReference type="FunFam" id="1.10.510.10:FF:001565">
    <property type="entry name" value="WNK protein kinase"/>
    <property type="match status" value="1"/>
</dbReference>
<dbReference type="EMBL" id="JADGKB010000022">
    <property type="protein sequence ID" value="KAJ3258975.1"/>
    <property type="molecule type" value="Genomic_DNA"/>
</dbReference>
<dbReference type="Gene3D" id="3.10.20.90">
    <property type="entry name" value="Phosphatidylinositol 3-kinase Catalytic Subunit, Chain A, domain 1"/>
    <property type="match status" value="1"/>
</dbReference>
<evidence type="ECO:0000313" key="3">
    <source>
        <dbReference type="EMBL" id="KAJ3258975.1"/>
    </source>
</evidence>
<reference evidence="3" key="1">
    <citation type="submission" date="2020-05" db="EMBL/GenBank/DDBJ databases">
        <title>Phylogenomic resolution of chytrid fungi.</title>
        <authorList>
            <person name="Stajich J.E."/>
            <person name="Amses K."/>
            <person name="Simmons R."/>
            <person name="Seto K."/>
            <person name="Myers J."/>
            <person name="Bonds A."/>
            <person name="Quandt C.A."/>
            <person name="Barry K."/>
            <person name="Liu P."/>
            <person name="Grigoriev I."/>
            <person name="Longcore J.E."/>
            <person name="James T.Y."/>
        </authorList>
    </citation>
    <scope>NUCLEOTIDE SEQUENCE</scope>
    <source>
        <strain evidence="3">PLAUS21</strain>
    </source>
</reference>
<feature type="region of interest" description="Disordered" evidence="1">
    <location>
        <begin position="608"/>
        <end position="635"/>
    </location>
</feature>
<feature type="region of interest" description="Disordered" evidence="1">
    <location>
        <begin position="454"/>
        <end position="494"/>
    </location>
</feature>
<name>A0AAD5Y9A1_9FUNG</name>
<evidence type="ECO:0000256" key="1">
    <source>
        <dbReference type="SAM" id="MobiDB-lite"/>
    </source>
</evidence>
<accession>A0AAD5Y9A1</accession>
<dbReference type="CDD" id="cd13983">
    <property type="entry name" value="STKc_WNK"/>
    <property type="match status" value="1"/>
</dbReference>
<dbReference type="InterPro" id="IPR011009">
    <property type="entry name" value="Kinase-like_dom_sf"/>
</dbReference>
<dbReference type="Gene3D" id="3.30.200.20">
    <property type="entry name" value="Phosphorylase Kinase, domain 1"/>
    <property type="match status" value="1"/>
</dbReference>
<dbReference type="PROSITE" id="PS00108">
    <property type="entry name" value="PROTEIN_KINASE_ST"/>
    <property type="match status" value="1"/>
</dbReference>
<feature type="compositionally biased region" description="Basic and acidic residues" evidence="1">
    <location>
        <begin position="624"/>
        <end position="635"/>
    </location>
</feature>
<organism evidence="3 4">
    <name type="scientific">Boothiomyces macroporosus</name>
    <dbReference type="NCBI Taxonomy" id="261099"/>
    <lineage>
        <taxon>Eukaryota</taxon>
        <taxon>Fungi</taxon>
        <taxon>Fungi incertae sedis</taxon>
        <taxon>Chytridiomycota</taxon>
        <taxon>Chytridiomycota incertae sedis</taxon>
        <taxon>Chytridiomycetes</taxon>
        <taxon>Rhizophydiales</taxon>
        <taxon>Terramycetaceae</taxon>
        <taxon>Boothiomyces</taxon>
    </lineage>
</organism>
<dbReference type="GO" id="GO:0004672">
    <property type="term" value="F:protein kinase activity"/>
    <property type="evidence" value="ECO:0007669"/>
    <property type="project" value="InterPro"/>
</dbReference>
<dbReference type="InterPro" id="IPR050588">
    <property type="entry name" value="WNK_Ser-Thr_kinase"/>
</dbReference>
<dbReference type="AlphaFoldDB" id="A0AAD5Y9A1"/>
<dbReference type="PROSITE" id="PS50011">
    <property type="entry name" value="PROTEIN_KINASE_DOM"/>
    <property type="match status" value="1"/>
</dbReference>
<dbReference type="InterPro" id="IPR000719">
    <property type="entry name" value="Prot_kinase_dom"/>
</dbReference>
<dbReference type="SMART" id="SM00220">
    <property type="entry name" value="S_TKc"/>
    <property type="match status" value="1"/>
</dbReference>
<dbReference type="PANTHER" id="PTHR13902">
    <property type="entry name" value="SERINE/THREONINE-PROTEIN KINASE WNK WITH NO LYSINE -RELATED"/>
    <property type="match status" value="1"/>
</dbReference>
<protein>
    <submittedName>
        <fullName evidence="3">Serine/threonine-protein kinase wnk3</fullName>
    </submittedName>
</protein>
<dbReference type="Gene3D" id="1.10.510.10">
    <property type="entry name" value="Transferase(Phosphotransferase) domain 1"/>
    <property type="match status" value="1"/>
</dbReference>
<dbReference type="InterPro" id="IPR008271">
    <property type="entry name" value="Ser/Thr_kinase_AS"/>
</dbReference>
<evidence type="ECO:0000259" key="2">
    <source>
        <dbReference type="PROSITE" id="PS50011"/>
    </source>
</evidence>